<dbReference type="InterPro" id="IPR029062">
    <property type="entry name" value="Class_I_gatase-like"/>
</dbReference>
<protein>
    <submittedName>
        <fullName evidence="3">DNA-binding protein</fullName>
    </submittedName>
</protein>
<feature type="signal peptide" evidence="2">
    <location>
        <begin position="1"/>
        <end position="22"/>
    </location>
</feature>
<comment type="caution">
    <text evidence="3">The sequence shown here is derived from an EMBL/GenBank/DDBJ whole genome shotgun (WGS) entry which is preliminary data.</text>
</comment>
<keyword evidence="4" id="KW-1185">Reference proteome</keyword>
<name>A0A4R6BK54_9STAP</name>
<dbReference type="PROSITE" id="PS51257">
    <property type="entry name" value="PROKAR_LIPOPROTEIN"/>
    <property type="match status" value="1"/>
</dbReference>
<feature type="chain" id="PRO_5020659266" evidence="2">
    <location>
        <begin position="23"/>
        <end position="510"/>
    </location>
</feature>
<keyword evidence="3" id="KW-0238">DNA-binding</keyword>
<gene>
    <name evidence="3" type="ORF">ERX37_07855</name>
</gene>
<organism evidence="3 4">
    <name type="scientific">Macrococcus hajekii</name>
    <dbReference type="NCBI Taxonomy" id="198482"/>
    <lineage>
        <taxon>Bacteria</taxon>
        <taxon>Bacillati</taxon>
        <taxon>Bacillota</taxon>
        <taxon>Bacilli</taxon>
        <taxon>Bacillales</taxon>
        <taxon>Staphylococcaceae</taxon>
        <taxon>Macrococcus</taxon>
    </lineage>
</organism>
<evidence type="ECO:0000313" key="3">
    <source>
        <dbReference type="EMBL" id="TDM02103.1"/>
    </source>
</evidence>
<evidence type="ECO:0000256" key="1">
    <source>
        <dbReference type="SAM" id="MobiDB-lite"/>
    </source>
</evidence>
<dbReference type="GO" id="GO:0003677">
    <property type="term" value="F:DNA binding"/>
    <property type="evidence" value="ECO:0007669"/>
    <property type="project" value="UniProtKB-KW"/>
</dbReference>
<dbReference type="SUPFAM" id="SSF52317">
    <property type="entry name" value="Class I glutamine amidotransferase-like"/>
    <property type="match status" value="1"/>
</dbReference>
<dbReference type="InterPro" id="IPR039975">
    <property type="entry name" value="IFT52"/>
</dbReference>
<dbReference type="OrthoDB" id="9801679at2"/>
<evidence type="ECO:0000313" key="4">
    <source>
        <dbReference type="Proteomes" id="UP000295328"/>
    </source>
</evidence>
<accession>A0A4R6BK54</accession>
<dbReference type="Proteomes" id="UP000295328">
    <property type="component" value="Unassembled WGS sequence"/>
</dbReference>
<keyword evidence="2" id="KW-0732">Signal</keyword>
<evidence type="ECO:0000256" key="2">
    <source>
        <dbReference type="SAM" id="SignalP"/>
    </source>
</evidence>
<feature type="region of interest" description="Disordered" evidence="1">
    <location>
        <begin position="347"/>
        <end position="368"/>
    </location>
</feature>
<sequence>MLKKILTSSLFSLVILSGCAQAENFNDKAPEQLPTTANGLKVLFDNTHGQTAGAADWVIDGAFSDFGQGLMHRGYAVKELRKNTPIVLSDLQSYDAFVIPEANIPFKATEQAALVSYVKAGGSVFFIADHYNADRNLNRFDSSEVFNGYRRGAYSAPTKGMTTEERQSSRMSGVTGSDWLSNNFGVRFRYNALNNIDATHVVSTIDSFGITKNVSHVAMHAGSTIAITNPDIAKGIVYLPDGLTSSDKWGPGVDQGVYFGGGVAEGAYVAISKVGLGKAAFIGDSSMVEDATSKYKREDNGQTKTTYDGYKEADDATLLNNLVDWLTKDESYTTFKEKGIKLDEVSPQLATENPATSTEPEHEPWGTPASGYKWYDESTFKSGSYGYGTAAPAPTPASPVTSKYDFIVPVITNGTEFNLTLQLNGLTPNTLYSDLKVGIYNTSGTQLGSFYMNGSWSPVGYSPSFSAKTDASGNAIVLLKTKTIKGQTGTASIRLKKGTTSLYTETTAIK</sequence>
<dbReference type="AlphaFoldDB" id="A0A4R6BK54"/>
<dbReference type="EMBL" id="SCWE01000002">
    <property type="protein sequence ID" value="TDM02103.1"/>
    <property type="molecule type" value="Genomic_DNA"/>
</dbReference>
<dbReference type="PANTHER" id="PTHR12969">
    <property type="entry name" value="NGD5/OSM-6/IFT52"/>
    <property type="match status" value="1"/>
</dbReference>
<proteinExistence type="predicted"/>
<dbReference type="PANTHER" id="PTHR12969:SF7">
    <property type="entry name" value="INTRAFLAGELLAR TRANSPORT PROTEIN 52 HOMOLOG"/>
    <property type="match status" value="1"/>
</dbReference>
<feature type="compositionally biased region" description="Polar residues" evidence="1">
    <location>
        <begin position="348"/>
        <end position="358"/>
    </location>
</feature>
<reference evidence="3 4" key="1">
    <citation type="submission" date="2019-01" db="EMBL/GenBank/DDBJ databases">
        <title>Draft genome sequences of the type strains of six Macrococcus species.</title>
        <authorList>
            <person name="Mazhar S."/>
            <person name="Altermann E."/>
            <person name="Hill C."/>
            <person name="Mcauliffe O."/>
        </authorList>
    </citation>
    <scope>NUCLEOTIDE SEQUENCE [LARGE SCALE GENOMIC DNA]</scope>
    <source>
        <strain evidence="3 4">CCM4809</strain>
    </source>
</reference>
<dbReference type="RefSeq" id="WP_133430113.1">
    <property type="nucleotide sequence ID" value="NZ_BMCC01000003.1"/>
</dbReference>